<keyword evidence="2" id="KW-1185">Reference proteome</keyword>
<gene>
    <name evidence="1" type="primary">z423R</name>
    <name evidence="1" type="ORF">ATCV1_z423R</name>
</gene>
<proteinExistence type="predicted"/>
<evidence type="ECO:0000313" key="2">
    <source>
        <dbReference type="Proteomes" id="UP000202420"/>
    </source>
</evidence>
<reference evidence="1 2" key="1">
    <citation type="submission" date="2006-09" db="EMBL/GenBank/DDBJ databases">
        <title>Sequence and annotation of the 288-kb ATCV-1 virus that infects an endosymbiotic Chlorella strain of the heliozoon Acanthocystis turfacea.</title>
        <authorList>
            <person name="Fitzgerald L.A."/>
            <person name="Graves M.V."/>
            <person name="Li X."/>
            <person name="Pfitzner A.J.P."/>
            <person name="Hartigan J."/>
            <person name="Van Etten J.L."/>
        </authorList>
    </citation>
    <scope>NUCLEOTIDE SEQUENCE [LARGE SCALE GENOMIC DNA]</scope>
    <source>
        <strain evidence="1 2">ATCV-1</strain>
    </source>
</reference>
<dbReference type="EMBL" id="EF101928">
    <property type="protein sequence ID" value="ABT16557.1"/>
    <property type="molecule type" value="Genomic_DNA"/>
</dbReference>
<protein>
    <submittedName>
        <fullName evidence="1">Uncharacterized protein z423R</fullName>
    </submittedName>
</protein>
<evidence type="ECO:0000313" key="1">
    <source>
        <dbReference type="EMBL" id="ABT16557.1"/>
    </source>
</evidence>
<dbReference type="Proteomes" id="UP000202420">
    <property type="component" value="Segment"/>
</dbReference>
<accession>A7K933</accession>
<sequence>MDVYVFLPREREFYAFNIVNCAKEGGSDVCENYGRPGMVNKAPELSGIKLPSFRSGNYHRINFENVCDLLDGIVALVGIIQHGVWVFFAGNPETLHVAFGPPGRRVSPHLVYVNVPQTRHVFEHF</sequence>
<dbReference type="KEGG" id="vg:5470316"/>
<dbReference type="RefSeq" id="YP_001426904.1">
    <property type="nucleotide sequence ID" value="NC_008724.1"/>
</dbReference>
<name>A7K933_9PHYC</name>
<organism evidence="1 2">
    <name type="scientific">Chlorovirus heliozoae</name>
    <dbReference type="NCBI Taxonomy" id="322019"/>
    <lineage>
        <taxon>Viruses</taxon>
        <taxon>Varidnaviria</taxon>
        <taxon>Bamfordvirae</taxon>
        <taxon>Nucleocytoviricota</taxon>
        <taxon>Megaviricetes</taxon>
        <taxon>Algavirales</taxon>
        <taxon>Phycodnaviridae</taxon>
        <taxon>Chlorovirus</taxon>
    </lineage>
</organism>
<dbReference type="GeneID" id="5470316"/>